<name>A0A1W6Z004_9BORD</name>
<dbReference type="RefSeq" id="WP_086072396.1">
    <property type="nucleotide sequence ID" value="NZ_CP021109.1"/>
</dbReference>
<evidence type="ECO:0000313" key="6">
    <source>
        <dbReference type="EMBL" id="ARP86670.1"/>
    </source>
</evidence>
<evidence type="ECO:0000256" key="3">
    <source>
        <dbReference type="ARBA" id="ARBA00022643"/>
    </source>
</evidence>
<keyword evidence="2" id="KW-0285">Flavoprotein</keyword>
<dbReference type="EMBL" id="CP021109">
    <property type="protein sequence ID" value="ARP86670.1"/>
    <property type="molecule type" value="Genomic_DNA"/>
</dbReference>
<gene>
    <name evidence="6" type="ORF">CAL13_10960</name>
</gene>
<evidence type="ECO:0000313" key="7">
    <source>
        <dbReference type="Proteomes" id="UP000194139"/>
    </source>
</evidence>
<keyword evidence="3" id="KW-0288">FMN</keyword>
<dbReference type="PANTHER" id="PTHR42747:SF4">
    <property type="entry name" value="BLR1330 PROTEIN"/>
    <property type="match status" value="1"/>
</dbReference>
<keyword evidence="4" id="KW-0560">Oxidoreductase</keyword>
<dbReference type="Gene3D" id="3.20.20.70">
    <property type="entry name" value="Aldolase class I"/>
    <property type="match status" value="1"/>
</dbReference>
<organism evidence="6 7">
    <name type="scientific">Bordetella genomosp. 9</name>
    <dbReference type="NCBI Taxonomy" id="1416803"/>
    <lineage>
        <taxon>Bacteria</taxon>
        <taxon>Pseudomonadati</taxon>
        <taxon>Pseudomonadota</taxon>
        <taxon>Betaproteobacteria</taxon>
        <taxon>Burkholderiales</taxon>
        <taxon>Alcaligenaceae</taxon>
        <taxon>Bordetella</taxon>
    </lineage>
</organism>
<dbReference type="PANTHER" id="PTHR42747">
    <property type="entry name" value="NITRONATE MONOOXYGENASE-RELATED"/>
    <property type="match status" value="1"/>
</dbReference>
<reference evidence="6 7" key="1">
    <citation type="submission" date="2017-05" db="EMBL/GenBank/DDBJ databases">
        <title>Complete and WGS of Bordetella genogroups.</title>
        <authorList>
            <person name="Spilker T."/>
            <person name="LiPuma J."/>
        </authorList>
    </citation>
    <scope>NUCLEOTIDE SEQUENCE [LARGE SCALE GENOMIC DNA]</scope>
    <source>
        <strain evidence="6 7">AU17164</strain>
    </source>
</reference>
<dbReference type="InterPro" id="IPR004136">
    <property type="entry name" value="NMO"/>
</dbReference>
<dbReference type="InterPro" id="IPR013785">
    <property type="entry name" value="Aldolase_TIM"/>
</dbReference>
<evidence type="ECO:0000256" key="5">
    <source>
        <dbReference type="ARBA" id="ARBA00023033"/>
    </source>
</evidence>
<sequence length="326" mass="34774">MNALQRLRARTRLPVIAAPMFLVSGPNLVVAQCVSGVIGAFPSLNARPQEQLPDWLSRIERGLAKAREADPGRLIAPYAVNLIVHESNPRWRGDLAICVEHRVPLVITSLHPPDAVVKAVHDYGGLVMHDVTTVRHARRALQAGVDGLILVAAGAGGHAGRINPFALVNEVRAFYDGPLALAGCIGRGKDILAAQLMGCDFAYMGTHFIATEESLASAGYRDMVVAATADDIVYTPYFSGVPGNYLRPSIQAAGLDPSALDVRPAAAVNLDKSTRPKAWKDVWSAGQGVGAVQEALPVSVLIDQLAMEYDAALRAARELPFSSPLR</sequence>
<comment type="similarity">
    <text evidence="1">Belongs to the nitronate monooxygenase family. NMO class I subfamily.</text>
</comment>
<dbReference type="SUPFAM" id="SSF51412">
    <property type="entry name" value="Inosine monophosphate dehydrogenase (IMPDH)"/>
    <property type="match status" value="1"/>
</dbReference>
<dbReference type="Pfam" id="PF03060">
    <property type="entry name" value="NMO"/>
    <property type="match status" value="1"/>
</dbReference>
<dbReference type="Proteomes" id="UP000194139">
    <property type="component" value="Chromosome"/>
</dbReference>
<proteinExistence type="inferred from homology"/>
<keyword evidence="5 6" id="KW-0503">Monooxygenase</keyword>
<dbReference type="AlphaFoldDB" id="A0A1W6Z004"/>
<dbReference type="GO" id="GO:0018580">
    <property type="term" value="F:nitronate monooxygenase activity"/>
    <property type="evidence" value="ECO:0007669"/>
    <property type="project" value="InterPro"/>
</dbReference>
<evidence type="ECO:0000256" key="4">
    <source>
        <dbReference type="ARBA" id="ARBA00023002"/>
    </source>
</evidence>
<protein>
    <submittedName>
        <fullName evidence="6">Nitronate monooxygenase</fullName>
    </submittedName>
</protein>
<keyword evidence="7" id="KW-1185">Reference proteome</keyword>
<evidence type="ECO:0000256" key="2">
    <source>
        <dbReference type="ARBA" id="ARBA00022630"/>
    </source>
</evidence>
<accession>A0A1W6Z004</accession>
<evidence type="ECO:0000256" key="1">
    <source>
        <dbReference type="ARBA" id="ARBA00009881"/>
    </source>
</evidence>
<dbReference type="FunFam" id="3.20.20.70:FF:000210">
    <property type="entry name" value="2-nitropropane dioxygenase"/>
    <property type="match status" value="1"/>
</dbReference>
<dbReference type="CDD" id="cd04730">
    <property type="entry name" value="NPD_like"/>
    <property type="match status" value="1"/>
</dbReference>